<reference evidence="1" key="2">
    <citation type="submission" date="2025-08" db="UniProtKB">
        <authorList>
            <consortium name="Ensembl"/>
        </authorList>
    </citation>
    <scope>IDENTIFICATION</scope>
</reference>
<dbReference type="PANTHER" id="PTHR38706:SF2">
    <property type="match status" value="1"/>
</dbReference>
<reference evidence="2" key="1">
    <citation type="submission" date="2018-06" db="EMBL/GenBank/DDBJ databases">
        <title>Genome assembly of Danube salmon.</title>
        <authorList>
            <person name="Macqueen D.J."/>
            <person name="Gundappa M.K."/>
        </authorList>
    </citation>
    <scope>NUCLEOTIDE SEQUENCE [LARGE SCALE GENOMIC DNA]</scope>
</reference>
<accession>A0A4W5LXQ0</accession>
<sequence>MLTQTLFCLRLTMDLKGIEFGHTSPRQGLMLLHWLANNIYNDNNGDMRLNFNPTRRDYGIHLYRNADNPHPLPILPRQRESYYSLGNLGHNNNNDGAMALPNYVTQIFYNSREPESNRDRVILRVRDDGSNQFIVDEVYVTQHYPPNGNTGTGYDPDNTYLVSFNLLTQIQRLATIGQNDIPRIYNVEINHNSSWCGSLDLSS</sequence>
<dbReference type="PANTHER" id="PTHR38706">
    <property type="entry name" value="SI:CH211-198C19.1-RELATED"/>
    <property type="match status" value="1"/>
</dbReference>
<evidence type="ECO:0000313" key="1">
    <source>
        <dbReference type="Ensembl" id="ENSHHUP00000030459.1"/>
    </source>
</evidence>
<proteinExistence type="predicted"/>
<dbReference type="Proteomes" id="UP000314982">
    <property type="component" value="Unassembled WGS sequence"/>
</dbReference>
<name>A0A4W5LXQ0_9TELE</name>
<keyword evidence="2" id="KW-1185">Reference proteome</keyword>
<evidence type="ECO:0000313" key="2">
    <source>
        <dbReference type="Proteomes" id="UP000314982"/>
    </source>
</evidence>
<protein>
    <submittedName>
        <fullName evidence="1">Uncharacterized protein</fullName>
    </submittedName>
</protein>
<dbReference type="STRING" id="62062.ENSHHUP00000030459"/>
<dbReference type="AlphaFoldDB" id="A0A4W5LXQ0"/>
<dbReference type="GeneTree" id="ENSGT00730000111690"/>
<reference evidence="1" key="3">
    <citation type="submission" date="2025-09" db="UniProtKB">
        <authorList>
            <consortium name="Ensembl"/>
        </authorList>
    </citation>
    <scope>IDENTIFICATION</scope>
</reference>
<dbReference type="Ensembl" id="ENSHHUT00000031727.1">
    <property type="protein sequence ID" value="ENSHHUP00000030459.1"/>
    <property type="gene ID" value="ENSHHUG00000019402.1"/>
</dbReference>
<organism evidence="1 2">
    <name type="scientific">Hucho hucho</name>
    <name type="common">huchen</name>
    <dbReference type="NCBI Taxonomy" id="62062"/>
    <lineage>
        <taxon>Eukaryota</taxon>
        <taxon>Metazoa</taxon>
        <taxon>Chordata</taxon>
        <taxon>Craniata</taxon>
        <taxon>Vertebrata</taxon>
        <taxon>Euteleostomi</taxon>
        <taxon>Actinopterygii</taxon>
        <taxon>Neopterygii</taxon>
        <taxon>Teleostei</taxon>
        <taxon>Protacanthopterygii</taxon>
        <taxon>Salmoniformes</taxon>
        <taxon>Salmonidae</taxon>
        <taxon>Salmoninae</taxon>
        <taxon>Hucho</taxon>
    </lineage>
</organism>